<evidence type="ECO:0000313" key="2">
    <source>
        <dbReference type="EMBL" id="UQS81921.1"/>
    </source>
</evidence>
<keyword evidence="1" id="KW-1133">Transmembrane helix</keyword>
<proteinExistence type="predicted"/>
<organism evidence="2 3">
    <name type="scientific">Bombilactobacillus folatiphilus</name>
    <dbReference type="NCBI Taxonomy" id="2923362"/>
    <lineage>
        <taxon>Bacteria</taxon>
        <taxon>Bacillati</taxon>
        <taxon>Bacillota</taxon>
        <taxon>Bacilli</taxon>
        <taxon>Lactobacillales</taxon>
        <taxon>Lactobacillaceae</taxon>
        <taxon>Bombilactobacillus</taxon>
    </lineage>
</organism>
<sequence length="248" mass="29534">MQFPKTIYELKKQARQTLGRNPRNWWVMGLIPTLVLMFLLYFIMQMATNLLNQMPANLNYEQLYTWIQKSLANSPQIFWYSLEGQLAYALVSIGVSFCLLDELRGRVKPQQAQISASLQVFSRPYFLRVIVLWLSYYLVFELGLQLFWLFGLYFSYGLRLTYLILMDLTQSQKVTWKQTFKTLWYSWKMMHGHKFRLFMLDLSFLGWDLLNLLTLGLTNLYVAPYKAACYAAFYQDILNLQMKARYQK</sequence>
<protein>
    <submittedName>
        <fullName evidence="2">DUF975 family protein</fullName>
    </submittedName>
</protein>
<dbReference type="InterPro" id="IPR010380">
    <property type="entry name" value="DUF975"/>
</dbReference>
<dbReference type="Pfam" id="PF06161">
    <property type="entry name" value="DUF975"/>
    <property type="match status" value="1"/>
</dbReference>
<gene>
    <name evidence="2" type="ORF">MOO45_06955</name>
</gene>
<dbReference type="PANTHER" id="PTHR40076">
    <property type="entry name" value="MEMBRANE PROTEIN-RELATED"/>
    <property type="match status" value="1"/>
</dbReference>
<feature type="transmembrane region" description="Helical" evidence="1">
    <location>
        <begin position="120"/>
        <end position="140"/>
    </location>
</feature>
<keyword evidence="3" id="KW-1185">Reference proteome</keyword>
<feature type="transmembrane region" description="Helical" evidence="1">
    <location>
        <begin position="197"/>
        <end position="217"/>
    </location>
</feature>
<name>A0ABY4P8Q4_9LACO</name>
<accession>A0ABY4P8Q4</accession>
<dbReference type="EMBL" id="CP093366">
    <property type="protein sequence ID" value="UQS81921.1"/>
    <property type="molecule type" value="Genomic_DNA"/>
</dbReference>
<evidence type="ECO:0000256" key="1">
    <source>
        <dbReference type="SAM" id="Phobius"/>
    </source>
</evidence>
<dbReference type="PANTHER" id="PTHR40076:SF1">
    <property type="entry name" value="MEMBRANE PROTEIN"/>
    <property type="match status" value="1"/>
</dbReference>
<feature type="transmembrane region" description="Helical" evidence="1">
    <location>
        <begin position="25"/>
        <end position="44"/>
    </location>
</feature>
<dbReference type="RefSeq" id="WP_249514189.1">
    <property type="nucleotide sequence ID" value="NZ_CP093366.1"/>
</dbReference>
<feature type="transmembrane region" description="Helical" evidence="1">
    <location>
        <begin position="77"/>
        <end position="100"/>
    </location>
</feature>
<keyword evidence="1" id="KW-0472">Membrane</keyword>
<reference evidence="2" key="1">
    <citation type="journal article" date="2022" name="Int. J. Syst. Evol. Microbiol.">
        <title>Apilactobacillus apisilvae sp. nov., Nicolia spurrieriana gen. nov. sp. nov., Bombilactobacillus folatiphilus sp. nov. and Bombilactobacillus thymidiniphilus sp. nov., four new lactic acid bacterial isolates from stingless bees Tetragonula carbonaria and Austroplebeia australis.</title>
        <authorList>
            <person name="Oliphant S.A."/>
            <person name="Watson-Haigh N.S."/>
            <person name="Sumby K.M."/>
            <person name="Gardner J."/>
            <person name="Groom S."/>
            <person name="Jiranek V."/>
        </authorList>
    </citation>
    <scope>NUCLEOTIDE SEQUENCE</scope>
    <source>
        <strain evidence="2">SG4_D2</strain>
    </source>
</reference>
<keyword evidence="1" id="KW-0812">Transmembrane</keyword>
<evidence type="ECO:0000313" key="3">
    <source>
        <dbReference type="Proteomes" id="UP000831495"/>
    </source>
</evidence>
<dbReference type="Proteomes" id="UP000831495">
    <property type="component" value="Chromosome"/>
</dbReference>